<dbReference type="PANTHER" id="PTHR43531:SF14">
    <property type="entry name" value="METHYL-ACCEPTING CHEMOTAXIS PROTEIN I-RELATED"/>
    <property type="match status" value="1"/>
</dbReference>
<evidence type="ECO:0000256" key="5">
    <source>
        <dbReference type="ARBA" id="ARBA00022519"/>
    </source>
</evidence>
<dbReference type="SMART" id="SM00304">
    <property type="entry name" value="HAMP"/>
    <property type="match status" value="1"/>
</dbReference>
<evidence type="ECO:0000256" key="10">
    <source>
        <dbReference type="ARBA" id="ARBA00029447"/>
    </source>
</evidence>
<evidence type="ECO:0000256" key="6">
    <source>
        <dbReference type="ARBA" id="ARBA00022692"/>
    </source>
</evidence>
<evidence type="ECO:0000256" key="7">
    <source>
        <dbReference type="ARBA" id="ARBA00022989"/>
    </source>
</evidence>
<reference evidence="17 18" key="1">
    <citation type="submission" date="2017-10" db="EMBL/GenBank/DDBJ databases">
        <title>Massilia psychrophilum sp. nov., a novel purple-pigmented bacterium isolated from Tianshan glacier, Xinjiang Municipality, China.</title>
        <authorList>
            <person name="Wang H."/>
        </authorList>
    </citation>
    <scope>NUCLEOTIDE SEQUENCE [LARGE SCALE GENOMIC DNA]</scope>
    <source>
        <strain evidence="17 18">JCM 30074</strain>
    </source>
</reference>
<evidence type="ECO:0000256" key="4">
    <source>
        <dbReference type="ARBA" id="ARBA00022500"/>
    </source>
</evidence>
<dbReference type="PRINTS" id="PR00260">
    <property type="entry name" value="CHEMTRNSDUCR"/>
</dbReference>
<dbReference type="OrthoDB" id="9763018at2"/>
<evidence type="ECO:0000256" key="8">
    <source>
        <dbReference type="ARBA" id="ARBA00023136"/>
    </source>
</evidence>
<evidence type="ECO:0000256" key="12">
    <source>
        <dbReference type="SAM" id="Coils"/>
    </source>
</evidence>
<name>A0A2G8TEU8_9BURK</name>
<evidence type="ECO:0000256" key="9">
    <source>
        <dbReference type="ARBA" id="ARBA00023224"/>
    </source>
</evidence>
<dbReference type="CDD" id="cd11386">
    <property type="entry name" value="MCP_signal"/>
    <property type="match status" value="1"/>
</dbReference>
<dbReference type="FunFam" id="1.10.287.950:FF:000001">
    <property type="entry name" value="Methyl-accepting chemotaxis sensory transducer"/>
    <property type="match status" value="1"/>
</dbReference>
<evidence type="ECO:0000313" key="18">
    <source>
        <dbReference type="Proteomes" id="UP000230390"/>
    </source>
</evidence>
<dbReference type="InterPro" id="IPR004090">
    <property type="entry name" value="Chemotax_Me-accpt_rcpt"/>
</dbReference>
<dbReference type="Pfam" id="PF00015">
    <property type="entry name" value="MCPsignal"/>
    <property type="match status" value="1"/>
</dbReference>
<dbReference type="GO" id="GO:0005886">
    <property type="term" value="C:plasma membrane"/>
    <property type="evidence" value="ECO:0007669"/>
    <property type="project" value="UniProtKB-SubCell"/>
</dbReference>
<keyword evidence="12" id="KW-0175">Coiled coil</keyword>
<dbReference type="PANTHER" id="PTHR43531">
    <property type="entry name" value="PROTEIN ICFG"/>
    <property type="match status" value="1"/>
</dbReference>
<keyword evidence="6 14" id="KW-0812">Transmembrane</keyword>
<evidence type="ECO:0000313" key="17">
    <source>
        <dbReference type="EMBL" id="PIL44534.1"/>
    </source>
</evidence>
<dbReference type="RefSeq" id="WP_099789051.1">
    <property type="nucleotide sequence ID" value="NZ_JBHLYV010000022.1"/>
</dbReference>
<proteinExistence type="inferred from homology"/>
<comment type="subcellular location">
    <subcellularLocation>
        <location evidence="1">Cell inner membrane</location>
        <topology evidence="1">Multi-pass membrane protein</topology>
    </subcellularLocation>
</comment>
<evidence type="ECO:0000259" key="16">
    <source>
        <dbReference type="PROSITE" id="PS50885"/>
    </source>
</evidence>
<dbReference type="GO" id="GO:0006935">
    <property type="term" value="P:chemotaxis"/>
    <property type="evidence" value="ECO:0007669"/>
    <property type="project" value="UniProtKB-KW"/>
</dbReference>
<feature type="transmembrane region" description="Helical" evidence="14">
    <location>
        <begin position="12"/>
        <end position="30"/>
    </location>
</feature>
<keyword evidence="5" id="KW-0997">Cell inner membrane</keyword>
<dbReference type="InterPro" id="IPR003122">
    <property type="entry name" value="Tar_rcpt_lig-bd"/>
</dbReference>
<feature type="region of interest" description="Disordered" evidence="13">
    <location>
        <begin position="283"/>
        <end position="307"/>
    </location>
</feature>
<keyword evidence="4" id="KW-0145">Chemotaxis</keyword>
<feature type="compositionally biased region" description="Low complexity" evidence="13">
    <location>
        <begin position="524"/>
        <end position="557"/>
    </location>
</feature>
<feature type="region of interest" description="Disordered" evidence="13">
    <location>
        <begin position="524"/>
        <end position="565"/>
    </location>
</feature>
<evidence type="ECO:0000256" key="13">
    <source>
        <dbReference type="SAM" id="MobiDB-lite"/>
    </source>
</evidence>
<protein>
    <submittedName>
        <fullName evidence="17">Methyl-accepting chemotaxis protein</fullName>
    </submittedName>
</protein>
<dbReference type="PROSITE" id="PS50885">
    <property type="entry name" value="HAMP"/>
    <property type="match status" value="1"/>
</dbReference>
<dbReference type="SMART" id="SM00283">
    <property type="entry name" value="MA"/>
    <property type="match status" value="1"/>
</dbReference>
<feature type="compositionally biased region" description="Polar residues" evidence="13">
    <location>
        <begin position="293"/>
        <end position="307"/>
    </location>
</feature>
<dbReference type="InterPro" id="IPR051310">
    <property type="entry name" value="MCP_chemotaxis"/>
</dbReference>
<dbReference type="InterPro" id="IPR004089">
    <property type="entry name" value="MCPsignal_dom"/>
</dbReference>
<dbReference type="AlphaFoldDB" id="A0A2G8TEU8"/>
<dbReference type="GO" id="GO:0004888">
    <property type="term" value="F:transmembrane signaling receptor activity"/>
    <property type="evidence" value="ECO:0007669"/>
    <property type="project" value="InterPro"/>
</dbReference>
<feature type="domain" description="HAMP" evidence="16">
    <location>
        <begin position="211"/>
        <end position="263"/>
    </location>
</feature>
<evidence type="ECO:0000256" key="2">
    <source>
        <dbReference type="ARBA" id="ARBA00022475"/>
    </source>
</evidence>
<keyword evidence="8 14" id="KW-0472">Membrane</keyword>
<comment type="caution">
    <text evidence="17">The sequence shown here is derived from an EMBL/GenBank/DDBJ whole genome shotgun (WGS) entry which is preliminary data.</text>
</comment>
<dbReference type="PROSITE" id="PS50111">
    <property type="entry name" value="CHEMOTAXIS_TRANSDUC_2"/>
    <property type="match status" value="1"/>
</dbReference>
<comment type="similarity">
    <text evidence="10">Belongs to the methyl-accepting chemotaxis (MCP) protein family.</text>
</comment>
<accession>A0A2G8TEU8</accession>
<evidence type="ECO:0000256" key="1">
    <source>
        <dbReference type="ARBA" id="ARBA00004429"/>
    </source>
</evidence>
<dbReference type="CDD" id="cd06225">
    <property type="entry name" value="HAMP"/>
    <property type="match status" value="1"/>
</dbReference>
<dbReference type="InterPro" id="IPR003660">
    <property type="entry name" value="HAMP_dom"/>
</dbReference>
<dbReference type="Pfam" id="PF00672">
    <property type="entry name" value="HAMP"/>
    <property type="match status" value="1"/>
</dbReference>
<dbReference type="EMBL" id="PDOC01000007">
    <property type="protein sequence ID" value="PIL44534.1"/>
    <property type="molecule type" value="Genomic_DNA"/>
</dbReference>
<dbReference type="SUPFAM" id="SSF58104">
    <property type="entry name" value="Methyl-accepting chemotaxis protein (MCP) signaling domain"/>
    <property type="match status" value="1"/>
</dbReference>
<dbReference type="GO" id="GO:0007165">
    <property type="term" value="P:signal transduction"/>
    <property type="evidence" value="ECO:0007669"/>
    <property type="project" value="UniProtKB-KW"/>
</dbReference>
<evidence type="ECO:0000256" key="14">
    <source>
        <dbReference type="SAM" id="Phobius"/>
    </source>
</evidence>
<evidence type="ECO:0000256" key="3">
    <source>
        <dbReference type="ARBA" id="ARBA00022481"/>
    </source>
</evidence>
<dbReference type="Pfam" id="PF02203">
    <property type="entry name" value="TarH"/>
    <property type="match status" value="1"/>
</dbReference>
<feature type="transmembrane region" description="Helical" evidence="14">
    <location>
        <begin position="189"/>
        <end position="210"/>
    </location>
</feature>
<keyword evidence="18" id="KW-1185">Reference proteome</keyword>
<keyword evidence="3" id="KW-0488">Methylation</keyword>
<feature type="coiled-coil region" evidence="12">
    <location>
        <begin position="468"/>
        <end position="495"/>
    </location>
</feature>
<dbReference type="Gene3D" id="1.10.287.950">
    <property type="entry name" value="Methyl-accepting chemotaxis protein"/>
    <property type="match status" value="1"/>
</dbReference>
<feature type="domain" description="Methyl-accepting transducer" evidence="15">
    <location>
        <begin position="268"/>
        <end position="497"/>
    </location>
</feature>
<sequence length="565" mass="59254">MFKNLTIKTRLAFVIGLLCLISLAIGLFGLRGLSQTNDALETVYTDRLLAVGQLDETLTLVQQNQTTLARAVSGDPEKFAAAIDDVERRSQAIAAVWDQYMATSRTPEEKTLASTFAETRKKNMEDGIKPTIAALRANDVPAAVALIQGAMVTTFPPVRASMKALIKLQLDVGKSEYIAAVARYETAKIVSIGLIGASVLAGLSIGYFLISGITGSLAEALRVANSVAAGNLTEEIRIDRNDEIGQLLAALGKMNQGLVDIVSEVRSGTDMIATASGQIAAGNQDLSSRTEEQASSLEETASSMEELTSTVKQNADNARQANVLAESASAVASKGGQVIGQVVSTMDEINDSARKIVDIISVIDGIAFQTNILALNAAVEAARAGEQGRGFAVVATEVRNLAQRSAAAAKEIKTLIGNSVERVDAGSKLVNEAGTTMTDIVDSVRRVTDIMGEITSASQEQTSGIDQINMAISQMDQVTQQNAALVEEASAASEAMQEQAAKLALVVSVFQLDNSKVAAARIAPPPAKRAVSAPPRPVKAAAPARIAPAKASAAATAKADEWEEF</sequence>
<organism evidence="17 18">
    <name type="scientific">Massilia eurypsychrophila</name>
    <dbReference type="NCBI Taxonomy" id="1485217"/>
    <lineage>
        <taxon>Bacteria</taxon>
        <taxon>Pseudomonadati</taxon>
        <taxon>Pseudomonadota</taxon>
        <taxon>Betaproteobacteria</taxon>
        <taxon>Burkholderiales</taxon>
        <taxon>Oxalobacteraceae</taxon>
        <taxon>Telluria group</taxon>
        <taxon>Massilia</taxon>
    </lineage>
</organism>
<keyword evidence="7 14" id="KW-1133">Transmembrane helix</keyword>
<evidence type="ECO:0000259" key="15">
    <source>
        <dbReference type="PROSITE" id="PS50111"/>
    </source>
</evidence>
<evidence type="ECO:0000256" key="11">
    <source>
        <dbReference type="PROSITE-ProRule" id="PRU00284"/>
    </source>
</evidence>
<keyword evidence="9 11" id="KW-0807">Transducer</keyword>
<gene>
    <name evidence="17" type="ORF">CR105_13870</name>
</gene>
<dbReference type="Proteomes" id="UP000230390">
    <property type="component" value="Unassembled WGS sequence"/>
</dbReference>
<keyword evidence="2" id="KW-1003">Cell membrane</keyword>